<dbReference type="GO" id="GO:0003676">
    <property type="term" value="F:nucleic acid binding"/>
    <property type="evidence" value="ECO:0007669"/>
    <property type="project" value="InterPro"/>
</dbReference>
<protein>
    <recommendedName>
        <fullName evidence="6">Large ribosomal subunit protein uL29m</fullName>
    </recommendedName>
</protein>
<evidence type="ECO:0000256" key="6">
    <source>
        <dbReference type="ARBA" id="ARBA00035289"/>
    </source>
</evidence>
<dbReference type="InterPro" id="IPR012337">
    <property type="entry name" value="RNaseH-like_sf"/>
</dbReference>
<dbReference type="OrthoDB" id="270763at2759"/>
<dbReference type="AlphaFoldDB" id="A0A6P6T3R9"/>
<dbReference type="RefSeq" id="XP_071911413.1">
    <property type="nucleotide sequence ID" value="XM_072055312.1"/>
</dbReference>
<gene>
    <name evidence="9 10 11 12 13 14" type="primary">LOC113697493</name>
</gene>
<dbReference type="GO" id="GO:0004523">
    <property type="term" value="F:RNA-DNA hybrid ribonuclease activity"/>
    <property type="evidence" value="ECO:0007669"/>
    <property type="project" value="InterPro"/>
</dbReference>
<comment type="subcellular location">
    <subcellularLocation>
        <location evidence="1">Mitochondrion</location>
    </subcellularLocation>
</comment>
<keyword evidence="3" id="KW-0689">Ribosomal protein</keyword>
<proteinExistence type="inferred from homology"/>
<evidence type="ECO:0000313" key="11">
    <source>
        <dbReference type="RefSeq" id="XP_071911410.1"/>
    </source>
</evidence>
<accession>A0A6P6T3R9</accession>
<dbReference type="InterPro" id="IPR038340">
    <property type="entry name" value="MRP-L47_sf"/>
</dbReference>
<keyword evidence="8" id="KW-1185">Reference proteome</keyword>
<evidence type="ECO:0000256" key="3">
    <source>
        <dbReference type="ARBA" id="ARBA00022980"/>
    </source>
</evidence>
<keyword evidence="5" id="KW-0687">Ribonucleoprotein</keyword>
<evidence type="ECO:0000259" key="7">
    <source>
        <dbReference type="Pfam" id="PF13456"/>
    </source>
</evidence>
<dbReference type="Gene3D" id="6.10.330.20">
    <property type="match status" value="1"/>
</dbReference>
<dbReference type="RefSeq" id="XP_071911411.1">
    <property type="nucleotide sequence ID" value="XM_072055310.1"/>
</dbReference>
<dbReference type="GO" id="GO:0005762">
    <property type="term" value="C:mitochondrial large ribosomal subunit"/>
    <property type="evidence" value="ECO:0007669"/>
    <property type="project" value="TreeGrafter"/>
</dbReference>
<dbReference type="InterPro" id="IPR002156">
    <property type="entry name" value="RNaseH_domain"/>
</dbReference>
<dbReference type="RefSeq" id="XP_027072933.1">
    <property type="nucleotide sequence ID" value="XM_027217132.1"/>
</dbReference>
<evidence type="ECO:0000256" key="1">
    <source>
        <dbReference type="ARBA" id="ARBA00004173"/>
    </source>
</evidence>
<evidence type="ECO:0000313" key="12">
    <source>
        <dbReference type="RefSeq" id="XP_071911411.1"/>
    </source>
</evidence>
<evidence type="ECO:0000313" key="14">
    <source>
        <dbReference type="RefSeq" id="XP_071911413.1"/>
    </source>
</evidence>
<evidence type="ECO:0000256" key="4">
    <source>
        <dbReference type="ARBA" id="ARBA00023128"/>
    </source>
</evidence>
<dbReference type="RefSeq" id="XP_071911412.1">
    <property type="nucleotide sequence ID" value="XM_072055311.1"/>
</dbReference>
<dbReference type="Pfam" id="PF13456">
    <property type="entry name" value="RVT_3"/>
    <property type="match status" value="1"/>
</dbReference>
<sequence length="406" mass="47019">MSAIRAIGRALFAAVKADTSSASSAAAAAASTARTKHNPLEDFFEADRSSDDDKPVVYGRGWKASELCLKSWDDPQKLWFVLLKEKNMLMTQRQMLHAQNLRFANPEHISKVSVYPFVYQRRMHHTSDFSTIHDHKELFVYPPHDRNNTLSEDQIPLEKIKELYSPLIHEYESRSKVAKKKEVTWMDFSRLLINTEVEKRIWIVEEVHRRNLHIVDGCFSEDPPIACTWPLPNERCTIVSVIAGFDPKTGTIFYGIVIRNEHGEILLIQCLTEVIESWKRFNPHEAEAEAIHRGIKFADKNKEMLGYDKFIVESDSKEGIHRVSRWASENYPNFKLRHTYRELMGLTQLLIKLVKVSPDVQNPDYESIEKDLKPIAEGFKAGMLRLIFPKSRKSKKGRNQKNKREN</sequence>
<dbReference type="InterPro" id="IPR010729">
    <property type="entry name" value="Ribosomal_uL29_mit"/>
</dbReference>
<dbReference type="RefSeq" id="XP_027072935.1">
    <property type="nucleotide sequence ID" value="XM_027217134.1"/>
</dbReference>
<dbReference type="GO" id="GO:0003735">
    <property type="term" value="F:structural constituent of ribosome"/>
    <property type="evidence" value="ECO:0007669"/>
    <property type="project" value="InterPro"/>
</dbReference>
<organism evidence="8 10">
    <name type="scientific">Coffea arabica</name>
    <name type="common">Arabian coffee</name>
    <dbReference type="NCBI Taxonomy" id="13443"/>
    <lineage>
        <taxon>Eukaryota</taxon>
        <taxon>Viridiplantae</taxon>
        <taxon>Streptophyta</taxon>
        <taxon>Embryophyta</taxon>
        <taxon>Tracheophyta</taxon>
        <taxon>Spermatophyta</taxon>
        <taxon>Magnoliopsida</taxon>
        <taxon>eudicotyledons</taxon>
        <taxon>Gunneridae</taxon>
        <taxon>Pentapetalae</taxon>
        <taxon>asterids</taxon>
        <taxon>lamiids</taxon>
        <taxon>Gentianales</taxon>
        <taxon>Rubiaceae</taxon>
        <taxon>Ixoroideae</taxon>
        <taxon>Gardenieae complex</taxon>
        <taxon>Bertiereae - Coffeeae clade</taxon>
        <taxon>Coffeeae</taxon>
        <taxon>Coffea</taxon>
    </lineage>
</organism>
<evidence type="ECO:0000256" key="2">
    <source>
        <dbReference type="ARBA" id="ARBA00009254"/>
    </source>
</evidence>
<reference evidence="9 10" key="2">
    <citation type="submission" date="2025-04" db="UniProtKB">
        <authorList>
            <consortium name="RefSeq"/>
        </authorList>
    </citation>
    <scope>IDENTIFICATION</scope>
    <source>
        <tissue evidence="9 10">Leaves</tissue>
    </source>
</reference>
<name>A0A6P6T3R9_COFAR</name>
<dbReference type="RefSeq" id="XP_071911410.1">
    <property type="nucleotide sequence ID" value="XM_072055309.1"/>
</dbReference>
<feature type="domain" description="RNase H type-1" evidence="7">
    <location>
        <begin position="254"/>
        <end position="344"/>
    </location>
</feature>
<evidence type="ECO:0000256" key="5">
    <source>
        <dbReference type="ARBA" id="ARBA00023274"/>
    </source>
</evidence>
<evidence type="ECO:0000313" key="10">
    <source>
        <dbReference type="RefSeq" id="XP_027072935.1"/>
    </source>
</evidence>
<dbReference type="PANTHER" id="PTHR21183">
    <property type="entry name" value="RIBOSOMAL PROTEIN L47, MITOCHONDRIAL-RELATED"/>
    <property type="match status" value="1"/>
</dbReference>
<reference evidence="8" key="1">
    <citation type="journal article" date="2025" name="Foods">
        <title>Unveiling the Microbial Signatures of Arabica Coffee Cherries: Insights into Ripeness Specific Diversity, Functional Traits, and Implications for Quality and Safety.</title>
        <authorList>
            <consortium name="RefSeq"/>
            <person name="Tenea G.N."/>
            <person name="Cifuentes V."/>
            <person name="Reyes P."/>
            <person name="Cevallos-Vallejos M."/>
        </authorList>
    </citation>
    <scope>NUCLEOTIDE SEQUENCE [LARGE SCALE GENOMIC DNA]</scope>
</reference>
<dbReference type="Proteomes" id="UP001652660">
    <property type="component" value="Chromosome 6e"/>
</dbReference>
<dbReference type="Pfam" id="PF06984">
    <property type="entry name" value="MRP-L47"/>
    <property type="match status" value="1"/>
</dbReference>
<keyword evidence="4" id="KW-0496">Mitochondrion</keyword>
<dbReference type="SUPFAM" id="SSF53098">
    <property type="entry name" value="Ribonuclease H-like"/>
    <property type="match status" value="1"/>
</dbReference>
<dbReference type="PANTHER" id="PTHR21183:SF18">
    <property type="entry name" value="LARGE RIBOSOMAL SUBUNIT PROTEIN UL29M"/>
    <property type="match status" value="1"/>
</dbReference>
<evidence type="ECO:0000313" key="9">
    <source>
        <dbReference type="RefSeq" id="XP_027072933.1"/>
    </source>
</evidence>
<dbReference type="GO" id="GO:0032543">
    <property type="term" value="P:mitochondrial translation"/>
    <property type="evidence" value="ECO:0007669"/>
    <property type="project" value="TreeGrafter"/>
</dbReference>
<dbReference type="GeneID" id="113697493"/>
<evidence type="ECO:0000313" key="8">
    <source>
        <dbReference type="Proteomes" id="UP001652660"/>
    </source>
</evidence>
<comment type="similarity">
    <text evidence="2">Belongs to the universal ribosomal protein uL29 family.</text>
</comment>
<evidence type="ECO:0000313" key="13">
    <source>
        <dbReference type="RefSeq" id="XP_071911412.1"/>
    </source>
</evidence>